<gene>
    <name evidence="1" type="ORF">Medea1_0055</name>
</gene>
<proteinExistence type="predicted"/>
<keyword evidence="2" id="KW-1185">Reference proteome</keyword>
<evidence type="ECO:0000313" key="1">
    <source>
        <dbReference type="EMBL" id="QVW29122.1"/>
    </source>
</evidence>
<reference evidence="1" key="1">
    <citation type="submission" date="2021-04" db="EMBL/GenBank/DDBJ databases">
        <title>A novel bacteriophage against Pseudomonas syringae pv. tomato and it's prophylactic efficacy.</title>
        <authorList>
            <person name="Skliros D."/>
            <person name="Papazoglou P."/>
            <person name="Paraskevopoulou E.G."/>
            <person name="Gkizi D."/>
            <person name="Goumas D.E."/>
            <person name="Tjamos S."/>
            <person name="Flemetakis E."/>
        </authorList>
    </citation>
    <scope>NUCLEOTIDE SEQUENCE</scope>
</reference>
<name>A0A8E7KYD2_9CAUD</name>
<protein>
    <submittedName>
        <fullName evidence="1">Uncharacterized protein</fullName>
    </submittedName>
</protein>
<accession>A0A8E7KYD2</accession>
<sequence length="51" mass="5898">MGFPKVRDYAVAYSDVNKIPRHEIVIYKTWRGQSDHSSDASAPGRFLYYFG</sequence>
<organism evidence="1 2">
    <name type="scientific">Pseudomonas phage Medea1</name>
    <dbReference type="NCBI Taxonomy" id="2834256"/>
    <lineage>
        <taxon>Viruses</taxon>
        <taxon>Duplodnaviria</taxon>
        <taxon>Heunggongvirae</taxon>
        <taxon>Uroviricota</taxon>
        <taxon>Caudoviricetes</taxon>
        <taxon>Medeavirus</taxon>
        <taxon>Medeavirus medea1</taxon>
    </lineage>
</organism>
<dbReference type="EMBL" id="MW862109">
    <property type="protein sequence ID" value="QVW29122.1"/>
    <property type="molecule type" value="Genomic_DNA"/>
</dbReference>
<evidence type="ECO:0000313" key="2">
    <source>
        <dbReference type="Proteomes" id="UP000678091"/>
    </source>
</evidence>
<dbReference type="Proteomes" id="UP000678091">
    <property type="component" value="Segment"/>
</dbReference>